<evidence type="ECO:0000313" key="1">
    <source>
        <dbReference type="EMBL" id="KAF5188225.1"/>
    </source>
</evidence>
<feature type="non-terminal residue" evidence="1">
    <location>
        <position position="1"/>
    </location>
</feature>
<protein>
    <submittedName>
        <fullName evidence="1">Uncharacterized protein</fullName>
    </submittedName>
</protein>
<sequence length="49" mass="5869">ISVTAHNIEIRLRDLERSWSSLEWHGIILFLQHINIAWCIFRLSELNSH</sequence>
<comment type="caution">
    <text evidence="1">The sequence shown here is derived from an EMBL/GenBank/DDBJ whole genome shotgun (WGS) entry which is preliminary data.</text>
</comment>
<proteinExistence type="predicted"/>
<evidence type="ECO:0000313" key="2">
    <source>
        <dbReference type="Proteomes" id="UP000554482"/>
    </source>
</evidence>
<keyword evidence="2" id="KW-1185">Reference proteome</keyword>
<dbReference type="Proteomes" id="UP000554482">
    <property type="component" value="Unassembled WGS sequence"/>
</dbReference>
<accession>A0A7J6VVL9</accession>
<organism evidence="1 2">
    <name type="scientific">Thalictrum thalictroides</name>
    <name type="common">Rue-anemone</name>
    <name type="synonym">Anemone thalictroides</name>
    <dbReference type="NCBI Taxonomy" id="46969"/>
    <lineage>
        <taxon>Eukaryota</taxon>
        <taxon>Viridiplantae</taxon>
        <taxon>Streptophyta</taxon>
        <taxon>Embryophyta</taxon>
        <taxon>Tracheophyta</taxon>
        <taxon>Spermatophyta</taxon>
        <taxon>Magnoliopsida</taxon>
        <taxon>Ranunculales</taxon>
        <taxon>Ranunculaceae</taxon>
        <taxon>Thalictroideae</taxon>
        <taxon>Thalictrum</taxon>
    </lineage>
</organism>
<gene>
    <name evidence="1" type="ORF">FRX31_022188</name>
</gene>
<name>A0A7J6VVL9_THATH</name>
<reference evidence="1 2" key="1">
    <citation type="submission" date="2020-06" db="EMBL/GenBank/DDBJ databases">
        <title>Transcriptomic and genomic resources for Thalictrum thalictroides and T. hernandezii: Facilitating candidate gene discovery in an emerging model plant lineage.</title>
        <authorList>
            <person name="Arias T."/>
            <person name="Riano-Pachon D.M."/>
            <person name="Di Stilio V.S."/>
        </authorList>
    </citation>
    <scope>NUCLEOTIDE SEQUENCE [LARGE SCALE GENOMIC DNA]</scope>
    <source>
        <strain evidence="2">cv. WT478/WT964</strain>
        <tissue evidence="1">Leaves</tissue>
    </source>
</reference>
<dbReference type="AlphaFoldDB" id="A0A7J6VVL9"/>
<dbReference type="EMBL" id="JABWDY010027044">
    <property type="protein sequence ID" value="KAF5188225.1"/>
    <property type="molecule type" value="Genomic_DNA"/>
</dbReference>